<evidence type="ECO:0000256" key="1">
    <source>
        <dbReference type="SAM" id="MobiDB-lite"/>
    </source>
</evidence>
<feature type="region of interest" description="Disordered" evidence="1">
    <location>
        <begin position="189"/>
        <end position="222"/>
    </location>
</feature>
<comment type="caution">
    <text evidence="2">The sequence shown here is derived from an EMBL/GenBank/DDBJ whole genome shotgun (WGS) entry which is preliminary data.</text>
</comment>
<keyword evidence="3" id="KW-1185">Reference proteome</keyword>
<reference evidence="2" key="1">
    <citation type="journal article" date="2023" name="Mol. Phylogenet. Evol.">
        <title>Genome-scale phylogeny and comparative genomics of the fungal order Sordariales.</title>
        <authorList>
            <person name="Hensen N."/>
            <person name="Bonometti L."/>
            <person name="Westerberg I."/>
            <person name="Brannstrom I.O."/>
            <person name="Guillou S."/>
            <person name="Cros-Aarteil S."/>
            <person name="Calhoun S."/>
            <person name="Haridas S."/>
            <person name="Kuo A."/>
            <person name="Mondo S."/>
            <person name="Pangilinan J."/>
            <person name="Riley R."/>
            <person name="LaButti K."/>
            <person name="Andreopoulos B."/>
            <person name="Lipzen A."/>
            <person name="Chen C."/>
            <person name="Yan M."/>
            <person name="Daum C."/>
            <person name="Ng V."/>
            <person name="Clum A."/>
            <person name="Steindorff A."/>
            <person name="Ohm R.A."/>
            <person name="Martin F."/>
            <person name="Silar P."/>
            <person name="Natvig D.O."/>
            <person name="Lalanne C."/>
            <person name="Gautier V."/>
            <person name="Ament-Velasquez S.L."/>
            <person name="Kruys A."/>
            <person name="Hutchinson M.I."/>
            <person name="Powell A.J."/>
            <person name="Barry K."/>
            <person name="Miller A.N."/>
            <person name="Grigoriev I.V."/>
            <person name="Debuchy R."/>
            <person name="Gladieux P."/>
            <person name="Hiltunen Thoren M."/>
            <person name="Johannesson H."/>
        </authorList>
    </citation>
    <scope>NUCLEOTIDE SEQUENCE</scope>
    <source>
        <strain evidence="2">CBS 958.72</strain>
    </source>
</reference>
<gene>
    <name evidence="2" type="ORF">B0T24DRAFT_246040</name>
</gene>
<evidence type="ECO:0000313" key="3">
    <source>
        <dbReference type="Proteomes" id="UP001287356"/>
    </source>
</evidence>
<sequence>MASGRPIFSPLGLQETLTQPNQQGWTNREVRQSSRQQISTYLLPSLLSCSCRKASVVPAITIQQSLTDTLFPCDRFPGPGSRPPRHSLLTAIHSLICSIGHTLIYLLAIHIPTTNHYLGPVVKLGFSLFFSWTLLSLGLRLDIQQKLSLSRLRLSTVVAVPILGTWLPPNQVVPVFSFSAATAGAFCSRRSSLPSPTDPKPAASGRASSYCRGNQRSCPVSS</sequence>
<dbReference type="EMBL" id="JAULSN010000004">
    <property type="protein sequence ID" value="KAK3372863.1"/>
    <property type="molecule type" value="Genomic_DNA"/>
</dbReference>
<evidence type="ECO:0000313" key="2">
    <source>
        <dbReference type="EMBL" id="KAK3372863.1"/>
    </source>
</evidence>
<dbReference type="AlphaFoldDB" id="A0AAE0K9X5"/>
<accession>A0AAE0K9X5</accession>
<proteinExistence type="predicted"/>
<reference evidence="2" key="2">
    <citation type="submission" date="2023-06" db="EMBL/GenBank/DDBJ databases">
        <authorList>
            <consortium name="Lawrence Berkeley National Laboratory"/>
            <person name="Haridas S."/>
            <person name="Hensen N."/>
            <person name="Bonometti L."/>
            <person name="Westerberg I."/>
            <person name="Brannstrom I.O."/>
            <person name="Guillou S."/>
            <person name="Cros-Aarteil S."/>
            <person name="Calhoun S."/>
            <person name="Kuo A."/>
            <person name="Mondo S."/>
            <person name="Pangilinan J."/>
            <person name="Riley R."/>
            <person name="Labutti K."/>
            <person name="Andreopoulos B."/>
            <person name="Lipzen A."/>
            <person name="Chen C."/>
            <person name="Yanf M."/>
            <person name="Daum C."/>
            <person name="Ng V."/>
            <person name="Clum A."/>
            <person name="Steindorff A."/>
            <person name="Ohm R."/>
            <person name="Martin F."/>
            <person name="Silar P."/>
            <person name="Natvig D."/>
            <person name="Lalanne C."/>
            <person name="Gautier V."/>
            <person name="Ament-Velasquez S.L."/>
            <person name="Kruys A."/>
            <person name="Hutchinson M.I."/>
            <person name="Powell A.J."/>
            <person name="Barry K."/>
            <person name="Miller A.N."/>
            <person name="Grigoriev I.V."/>
            <person name="Debuchy R."/>
            <person name="Gladieux P."/>
            <person name="Thoren M.H."/>
            <person name="Johannesson H."/>
        </authorList>
    </citation>
    <scope>NUCLEOTIDE SEQUENCE</scope>
    <source>
        <strain evidence="2">CBS 958.72</strain>
    </source>
</reference>
<protein>
    <submittedName>
        <fullName evidence="2">Uncharacterized protein</fullName>
    </submittedName>
</protein>
<name>A0AAE0K9X5_9PEZI</name>
<feature type="compositionally biased region" description="Polar residues" evidence="1">
    <location>
        <begin position="211"/>
        <end position="222"/>
    </location>
</feature>
<organism evidence="2 3">
    <name type="scientific">Lasiosphaeria ovina</name>
    <dbReference type="NCBI Taxonomy" id="92902"/>
    <lineage>
        <taxon>Eukaryota</taxon>
        <taxon>Fungi</taxon>
        <taxon>Dikarya</taxon>
        <taxon>Ascomycota</taxon>
        <taxon>Pezizomycotina</taxon>
        <taxon>Sordariomycetes</taxon>
        <taxon>Sordariomycetidae</taxon>
        <taxon>Sordariales</taxon>
        <taxon>Lasiosphaeriaceae</taxon>
        <taxon>Lasiosphaeria</taxon>
    </lineage>
</organism>
<dbReference type="Proteomes" id="UP001287356">
    <property type="component" value="Unassembled WGS sequence"/>
</dbReference>